<reference evidence="2 3" key="1">
    <citation type="journal article" date="2017" name="Genome Announc.">
        <title>Complete Genome Sequences of Two Acetylene-Fermenting Pelobacter acetylenicus Strains.</title>
        <authorList>
            <person name="Sutton J.M."/>
            <person name="Baesman S.M."/>
            <person name="Fierst J.L."/>
            <person name="Poret-Peterson A.T."/>
            <person name="Oremland R.S."/>
            <person name="Dunlap D.S."/>
            <person name="Akob D.M."/>
        </authorList>
    </citation>
    <scope>NUCLEOTIDE SEQUENCE [LARGE SCALE GENOMIC DNA]</scope>
    <source>
        <strain evidence="2 3">SFB93</strain>
    </source>
</reference>
<dbReference type="InterPro" id="IPR017946">
    <property type="entry name" value="PLC-like_Pdiesterase_TIM-brl"/>
</dbReference>
<dbReference type="SUPFAM" id="SSF51695">
    <property type="entry name" value="PLC-like phosphodiesterases"/>
    <property type="match status" value="1"/>
</dbReference>
<dbReference type="PROSITE" id="PS51704">
    <property type="entry name" value="GP_PDE"/>
    <property type="match status" value="1"/>
</dbReference>
<dbReference type="GO" id="GO:0008081">
    <property type="term" value="F:phosphoric diester hydrolase activity"/>
    <property type="evidence" value="ECO:0007669"/>
    <property type="project" value="InterPro"/>
</dbReference>
<proteinExistence type="predicted"/>
<name>A0A1L3GNW5_9BACT</name>
<evidence type="ECO:0000313" key="2">
    <source>
        <dbReference type="EMBL" id="APG27601.1"/>
    </source>
</evidence>
<dbReference type="STRING" id="1842532.A7E78_06975"/>
<organism evidence="2 3">
    <name type="scientific">Syntrophotalea acetylenivorans</name>
    <dbReference type="NCBI Taxonomy" id="1842532"/>
    <lineage>
        <taxon>Bacteria</taxon>
        <taxon>Pseudomonadati</taxon>
        <taxon>Thermodesulfobacteriota</taxon>
        <taxon>Desulfuromonadia</taxon>
        <taxon>Desulfuromonadales</taxon>
        <taxon>Syntrophotaleaceae</taxon>
        <taxon>Syntrophotalea</taxon>
    </lineage>
</organism>
<keyword evidence="3" id="KW-1185">Reference proteome</keyword>
<dbReference type="PANTHER" id="PTHR46211">
    <property type="entry name" value="GLYCEROPHOSPHORYL DIESTER PHOSPHODIESTERASE"/>
    <property type="match status" value="1"/>
</dbReference>
<dbReference type="GO" id="GO:0006629">
    <property type="term" value="P:lipid metabolic process"/>
    <property type="evidence" value="ECO:0007669"/>
    <property type="project" value="InterPro"/>
</dbReference>
<accession>A0A1L3GNW5</accession>
<gene>
    <name evidence="2" type="ORF">A7E78_06975</name>
</gene>
<dbReference type="Gene3D" id="3.20.20.190">
    <property type="entry name" value="Phosphatidylinositol (PI) phosphodiesterase"/>
    <property type="match status" value="1"/>
</dbReference>
<protein>
    <recommendedName>
        <fullName evidence="1">GP-PDE domain-containing protein</fullName>
    </recommendedName>
</protein>
<dbReference type="KEGG" id="pef:A7E78_06975"/>
<dbReference type="EMBL" id="CP015519">
    <property type="protein sequence ID" value="APG27601.1"/>
    <property type="molecule type" value="Genomic_DNA"/>
</dbReference>
<dbReference type="PANTHER" id="PTHR46211:SF14">
    <property type="entry name" value="GLYCEROPHOSPHODIESTER PHOSPHODIESTERASE"/>
    <property type="match status" value="1"/>
</dbReference>
<evidence type="ECO:0000313" key="3">
    <source>
        <dbReference type="Proteomes" id="UP000182517"/>
    </source>
</evidence>
<feature type="domain" description="GP-PDE" evidence="1">
    <location>
        <begin position="4"/>
        <end position="234"/>
    </location>
</feature>
<dbReference type="InterPro" id="IPR030395">
    <property type="entry name" value="GP_PDE_dom"/>
</dbReference>
<dbReference type="OrthoDB" id="9787897at2"/>
<sequence length="246" mass="27145">MRRFFVWAHRGASALAPENTLAAFQAAEAAGADGLELDVHLSHDGVPVVLHDETLDRTSDGRGPVAELVLEELQRLDAGSWFSAAFAGEKIPTLQEVLCRGGRQLRFNVEIKDSAAGKAVLGLSRSYPQASIVLSSFDHDLLYQLRRRAPQLPLAFLWEQPDWAAAVERAAACTAESFNPRFDFLSAELVAACHQRGLAVYPWTVDTFARLQHCWQLGVDGVFCNDPKQLLAWLKDLDQGRASSKF</sequence>
<dbReference type="Proteomes" id="UP000182517">
    <property type="component" value="Chromosome"/>
</dbReference>
<dbReference type="Pfam" id="PF03009">
    <property type="entry name" value="GDPD"/>
    <property type="match status" value="1"/>
</dbReference>
<evidence type="ECO:0000259" key="1">
    <source>
        <dbReference type="PROSITE" id="PS51704"/>
    </source>
</evidence>
<dbReference type="AlphaFoldDB" id="A0A1L3GNW5"/>
<dbReference type="RefSeq" id="WP_072283566.1">
    <property type="nucleotide sequence ID" value="NZ_CP015519.1"/>
</dbReference>